<proteinExistence type="predicted"/>
<evidence type="ECO:0000313" key="2">
    <source>
        <dbReference type="Proteomes" id="UP000019489"/>
    </source>
</evidence>
<dbReference type="eggNOG" id="ENOG5030URY">
    <property type="taxonomic scope" value="Bacteria"/>
</dbReference>
<organism evidence="1 2">
    <name type="scientific">Intrasporangium oryzae NRRL B-24470</name>
    <dbReference type="NCBI Taxonomy" id="1386089"/>
    <lineage>
        <taxon>Bacteria</taxon>
        <taxon>Bacillati</taxon>
        <taxon>Actinomycetota</taxon>
        <taxon>Actinomycetes</taxon>
        <taxon>Micrococcales</taxon>
        <taxon>Intrasporangiaceae</taxon>
        <taxon>Intrasporangium</taxon>
    </lineage>
</organism>
<dbReference type="AlphaFoldDB" id="W9G4Q9"/>
<accession>W9G4Q9</accession>
<name>W9G4Q9_9MICO</name>
<reference evidence="1 2" key="1">
    <citation type="submission" date="2013-08" db="EMBL/GenBank/DDBJ databases">
        <title>Intrasporangium oryzae NRRL B-24470.</title>
        <authorList>
            <person name="Liu H."/>
            <person name="Wang G."/>
        </authorList>
    </citation>
    <scope>NUCLEOTIDE SEQUENCE [LARGE SCALE GENOMIC DNA]</scope>
    <source>
        <strain evidence="1 2">NRRL B-24470</strain>
    </source>
</reference>
<dbReference type="Proteomes" id="UP000019489">
    <property type="component" value="Unassembled WGS sequence"/>
</dbReference>
<evidence type="ECO:0000313" key="1">
    <source>
        <dbReference type="EMBL" id="EWT00297.1"/>
    </source>
</evidence>
<dbReference type="EMBL" id="AWSA01000048">
    <property type="protein sequence ID" value="EWT00297.1"/>
    <property type="molecule type" value="Genomic_DNA"/>
</dbReference>
<sequence length="133" mass="14450">MTYPEATRDLLLGSLPPLLTTYLSQLGTAAARGDLLMVQHRRASIQAVWFNLLFALNRVYHPGEKRLLEHAGRCALAPEHQAERWTRLCRLGADDPDLYPGLRSLVADLTDLVEAVPQGPVRGAGTSGAPGPV</sequence>
<gene>
    <name evidence="1" type="ORF">N865_16570</name>
</gene>
<comment type="caution">
    <text evidence="1">The sequence shown here is derived from an EMBL/GenBank/DDBJ whole genome shotgun (WGS) entry which is preliminary data.</text>
</comment>
<keyword evidence="2" id="KW-1185">Reference proteome</keyword>
<protein>
    <submittedName>
        <fullName evidence="1">Uncharacterized protein</fullName>
    </submittedName>
</protein>